<keyword evidence="4 6" id="KW-0863">Zinc-finger</keyword>
<dbReference type="Pfam" id="PF01753">
    <property type="entry name" value="zf-MYND"/>
    <property type="match status" value="1"/>
</dbReference>
<reference evidence="11" key="1">
    <citation type="submission" date="2021-10" db="EMBL/GenBank/DDBJ databases">
        <title>Tropical sea cucumber genome reveals ecological adaptation and Cuvierian tubules defense mechanism.</title>
        <authorList>
            <person name="Chen T."/>
        </authorList>
    </citation>
    <scope>NUCLEOTIDE SEQUENCE</scope>
    <source>
        <strain evidence="11">Nanhai2018</strain>
        <tissue evidence="11">Muscle</tissue>
    </source>
</reference>
<dbReference type="AlphaFoldDB" id="A0A9Q1CJX3"/>
<feature type="domain" description="USP" evidence="8">
    <location>
        <begin position="314"/>
        <end position="1050"/>
    </location>
</feature>
<feature type="compositionally biased region" description="Basic and acidic residues" evidence="7">
    <location>
        <begin position="224"/>
        <end position="234"/>
    </location>
</feature>
<dbReference type="InterPro" id="IPR050185">
    <property type="entry name" value="Ub_carboxyl-term_hydrolase"/>
</dbReference>
<dbReference type="EMBL" id="JAIZAY010000002">
    <property type="protein sequence ID" value="KAJ8046311.1"/>
    <property type="molecule type" value="Genomic_DNA"/>
</dbReference>
<dbReference type="InterPro" id="IPR018200">
    <property type="entry name" value="USP_CS"/>
</dbReference>
<feature type="domain" description="MYND-type" evidence="9">
    <location>
        <begin position="606"/>
        <end position="647"/>
    </location>
</feature>
<gene>
    <name evidence="11" type="ORF">HOLleu_04942</name>
</gene>
<dbReference type="GO" id="GO:0008270">
    <property type="term" value="F:zinc ion binding"/>
    <property type="evidence" value="ECO:0007669"/>
    <property type="project" value="UniProtKB-KW"/>
</dbReference>
<evidence type="ECO:0000259" key="8">
    <source>
        <dbReference type="PROSITE" id="PS50235"/>
    </source>
</evidence>
<comment type="catalytic activity">
    <reaction evidence="1">
        <text>Thiol-dependent hydrolysis of ester, thioester, amide, peptide and isopeptide bonds formed by the C-terminal Gly of ubiquitin (a 76-residue protein attached to proteins as an intracellular targeting signal).</text>
        <dbReference type="EC" id="3.4.19.12"/>
    </reaction>
</comment>
<keyword evidence="12" id="KW-1185">Reference proteome</keyword>
<dbReference type="InterPro" id="IPR038765">
    <property type="entry name" value="Papain-like_cys_pep_sf"/>
</dbReference>
<dbReference type="PROSITE" id="PS50235">
    <property type="entry name" value="USP_3"/>
    <property type="match status" value="1"/>
</dbReference>
<comment type="caution">
    <text evidence="11">The sequence shown here is derived from an EMBL/GenBank/DDBJ whole genome shotgun (WGS) entry which is preliminary data.</text>
</comment>
<dbReference type="SUPFAM" id="SSF49764">
    <property type="entry name" value="HSP20-like chaperones"/>
    <property type="match status" value="2"/>
</dbReference>
<evidence type="ECO:0000256" key="6">
    <source>
        <dbReference type="PROSITE-ProRule" id="PRU00134"/>
    </source>
</evidence>
<dbReference type="Gene3D" id="3.90.70.10">
    <property type="entry name" value="Cysteine proteinases"/>
    <property type="match status" value="2"/>
</dbReference>
<evidence type="ECO:0000256" key="4">
    <source>
        <dbReference type="ARBA" id="ARBA00022771"/>
    </source>
</evidence>
<evidence type="ECO:0000256" key="5">
    <source>
        <dbReference type="ARBA" id="ARBA00022833"/>
    </source>
</evidence>
<feature type="compositionally biased region" description="Low complexity" evidence="7">
    <location>
        <begin position="692"/>
        <end position="706"/>
    </location>
</feature>
<dbReference type="Gene3D" id="2.60.40.790">
    <property type="match status" value="2"/>
</dbReference>
<dbReference type="SUPFAM" id="SSF54001">
    <property type="entry name" value="Cysteine proteinases"/>
    <property type="match status" value="1"/>
</dbReference>
<dbReference type="PANTHER" id="PTHR21646">
    <property type="entry name" value="UBIQUITIN CARBOXYL-TERMINAL HYDROLASE"/>
    <property type="match status" value="1"/>
</dbReference>
<evidence type="ECO:0000256" key="7">
    <source>
        <dbReference type="SAM" id="MobiDB-lite"/>
    </source>
</evidence>
<evidence type="ECO:0000313" key="11">
    <source>
        <dbReference type="EMBL" id="KAJ8046311.1"/>
    </source>
</evidence>
<keyword evidence="11" id="KW-0378">Hydrolase</keyword>
<dbReference type="GO" id="GO:0004843">
    <property type="term" value="F:cysteine-type deubiquitinase activity"/>
    <property type="evidence" value="ECO:0007669"/>
    <property type="project" value="UniProtKB-EC"/>
</dbReference>
<dbReference type="PROSITE" id="PS51203">
    <property type="entry name" value="CS"/>
    <property type="match status" value="2"/>
</dbReference>
<protein>
    <recommendedName>
        <fullName evidence="2">ubiquitinyl hydrolase 1</fullName>
        <ecNumber evidence="2">3.4.19.12</ecNumber>
    </recommendedName>
</protein>
<keyword evidence="5" id="KW-0862">Zinc</keyword>
<dbReference type="PROSITE" id="PS00973">
    <property type="entry name" value="USP_2"/>
    <property type="match status" value="1"/>
</dbReference>
<feature type="region of interest" description="Disordered" evidence="7">
    <location>
        <begin position="751"/>
        <end position="792"/>
    </location>
</feature>
<proteinExistence type="predicted"/>
<name>A0A9Q1CJX3_HOLLE</name>
<organism evidence="11 12">
    <name type="scientific">Holothuria leucospilota</name>
    <name type="common">Black long sea cucumber</name>
    <name type="synonym">Mertensiothuria leucospilota</name>
    <dbReference type="NCBI Taxonomy" id="206669"/>
    <lineage>
        <taxon>Eukaryota</taxon>
        <taxon>Metazoa</taxon>
        <taxon>Echinodermata</taxon>
        <taxon>Eleutherozoa</taxon>
        <taxon>Echinozoa</taxon>
        <taxon>Holothuroidea</taxon>
        <taxon>Aspidochirotacea</taxon>
        <taxon>Aspidochirotida</taxon>
        <taxon>Holothuriidae</taxon>
        <taxon>Holothuria</taxon>
    </lineage>
</organism>
<sequence>MKSSDDTDPASSDWDQDEKTVIIKVLLPEPAANNVLVKVTAEECSVVFKGKEIWHVELYREIDPDTKKITSENKEVTIHVEKKVKFEEWKRLERHPTDAVDKDEEDGTVLKECNIDHIKNDMFEKNQESLTLHLYLTNLVRDSVEIKFEPENLTVSFRTNDQTLHSLYENTSSKTTFIWTTNLKHPVLPEKCKYDIKKRIIDISFQKLNPGKWGSLSKPQSKTDPSRGEGDWVRFKSMGASSQEQYKRKNSSLGDQSAHQGLKENHGAKGGAKSVNMGENRSQKPTCAVPPLAHGQQPSSKDGSSQPVHPLGFTGLDNLGNTCFMNGVLQVLANTRELKDFMLDDNLRLEINQDNPLGTGGQLVLSFAVLMRFLWSGNYKSHAPSKFKTIIASKASQFMGFAQHDAQEFMAFLLDGLHEDLNRVKNKPYTTTVDSDGRPDEVIAEESWKTHRRRNDSFIVDLFQGQYKSKLVCPVCNKVSITFDPFMQLSVPLPRKKQQLPIYFWSKEVYRKPIRMKLYVTSDGDILELKQAVAERTGTEPENLRVFEVFKSRVHKFFDDRDTLSNINLNDIIFVYEVLSPKLAGENVFECVILQRKSYPSQPSRCSYCQAESHENKTLKRCTNCLRAAYCDQQCQKRHWNSHRLKCSTSLDLVGMPFMISLPASHTTYARLSQTMESIARYSTNIFQPPVSSSSTSSIGSTNASGEVPPPRKVEAGDMDEVDETDSKMSDAECSTEDVDAELAAEMIVKESPQPSSEDDDEEEVEQGAVGGESWRRNKKKTESCNETEAAKCQTTNEGIVTASVIGQPQVPERRQPLFFIKPCHTLDGKPRAPYEDRLKDEGDTLLDLSKFPALTLDWRNNPKQVNHVLVETKALDFDEEASGSGTQSEKVTTLEQCLQLFTETETLTPNEAWYCPKCKEQRESSKQLSLWRLPSVLIIQLKRFSFKNFIWRDKIGKMVDFPLRGLDLSEFCQTQMVKGQLPVYDLYGVINHHGGILGGHYTAYARLNSKESLHQNELDWRLFDDSHVTRTTEDAVVTRSAYLLFYRQKKP</sequence>
<dbReference type="InterPro" id="IPR002893">
    <property type="entry name" value="Znf_MYND"/>
</dbReference>
<dbReference type="Pfam" id="PF04969">
    <property type="entry name" value="CS"/>
    <property type="match status" value="2"/>
</dbReference>
<feature type="compositionally biased region" description="Acidic residues" evidence="7">
    <location>
        <begin position="757"/>
        <end position="766"/>
    </location>
</feature>
<dbReference type="CDD" id="cd02674">
    <property type="entry name" value="Peptidase_C19R"/>
    <property type="match status" value="1"/>
</dbReference>
<evidence type="ECO:0000256" key="1">
    <source>
        <dbReference type="ARBA" id="ARBA00000707"/>
    </source>
</evidence>
<feature type="region of interest" description="Disordered" evidence="7">
    <location>
        <begin position="212"/>
        <end position="309"/>
    </location>
</feature>
<accession>A0A9Q1CJX3</accession>
<evidence type="ECO:0000259" key="9">
    <source>
        <dbReference type="PROSITE" id="PS50865"/>
    </source>
</evidence>
<dbReference type="PROSITE" id="PS50865">
    <property type="entry name" value="ZF_MYND_2"/>
    <property type="match status" value="1"/>
</dbReference>
<dbReference type="OrthoDB" id="265776at2759"/>
<dbReference type="Proteomes" id="UP001152320">
    <property type="component" value="Chromosome 2"/>
</dbReference>
<dbReference type="Gene3D" id="6.10.140.2220">
    <property type="match status" value="1"/>
</dbReference>
<feature type="compositionally biased region" description="Polar residues" evidence="7">
    <location>
        <begin position="296"/>
        <end position="307"/>
    </location>
</feature>
<dbReference type="InterPro" id="IPR028889">
    <property type="entry name" value="USP"/>
</dbReference>
<dbReference type="Pfam" id="PF00443">
    <property type="entry name" value="UCH"/>
    <property type="match status" value="1"/>
</dbReference>
<feature type="domain" description="CS" evidence="10">
    <location>
        <begin position="7"/>
        <end position="93"/>
    </location>
</feature>
<dbReference type="GO" id="GO:0016579">
    <property type="term" value="P:protein deubiquitination"/>
    <property type="evidence" value="ECO:0007669"/>
    <property type="project" value="InterPro"/>
</dbReference>
<dbReference type="InterPro" id="IPR007052">
    <property type="entry name" value="CS_dom"/>
</dbReference>
<feature type="region of interest" description="Disordered" evidence="7">
    <location>
        <begin position="690"/>
        <end position="737"/>
    </location>
</feature>
<evidence type="ECO:0000259" key="10">
    <source>
        <dbReference type="PROSITE" id="PS51203"/>
    </source>
</evidence>
<dbReference type="CDD" id="cd06466">
    <property type="entry name" value="p23_CS_SGT1_like"/>
    <property type="match status" value="1"/>
</dbReference>
<dbReference type="InterPro" id="IPR001394">
    <property type="entry name" value="Peptidase_C19_UCH"/>
</dbReference>
<evidence type="ECO:0000256" key="2">
    <source>
        <dbReference type="ARBA" id="ARBA00012759"/>
    </source>
</evidence>
<evidence type="ECO:0000256" key="3">
    <source>
        <dbReference type="ARBA" id="ARBA00022723"/>
    </source>
</evidence>
<dbReference type="SUPFAM" id="SSF144232">
    <property type="entry name" value="HIT/MYND zinc finger-like"/>
    <property type="match status" value="1"/>
</dbReference>
<dbReference type="EC" id="3.4.19.12" evidence="2"/>
<dbReference type="CDD" id="cd06463">
    <property type="entry name" value="p23_like"/>
    <property type="match status" value="1"/>
</dbReference>
<dbReference type="InterPro" id="IPR008978">
    <property type="entry name" value="HSP20-like_chaperone"/>
</dbReference>
<feature type="domain" description="CS" evidence="10">
    <location>
        <begin position="115"/>
        <end position="217"/>
    </location>
</feature>
<keyword evidence="3" id="KW-0479">Metal-binding</keyword>
<evidence type="ECO:0000313" key="12">
    <source>
        <dbReference type="Proteomes" id="UP001152320"/>
    </source>
</evidence>
<dbReference type="PANTHER" id="PTHR21646:SF74">
    <property type="entry name" value="UBIQUITIN CARBOXYL-TERMINAL HYDROLASE 19"/>
    <property type="match status" value="1"/>
</dbReference>
<dbReference type="PROSITE" id="PS01360">
    <property type="entry name" value="ZF_MYND_1"/>
    <property type="match status" value="1"/>
</dbReference>